<dbReference type="KEGG" id="slp:Slip_0471"/>
<dbReference type="SUPFAM" id="SSF54637">
    <property type="entry name" value="Thioesterase/thiol ester dehydrase-isomerase"/>
    <property type="match status" value="1"/>
</dbReference>
<keyword evidence="5" id="KW-1185">Reference proteome</keyword>
<evidence type="ECO:0000256" key="1">
    <source>
        <dbReference type="ARBA" id="ARBA00008324"/>
    </source>
</evidence>
<accession>D7CKM0</accession>
<dbReference type="InterPro" id="IPR029069">
    <property type="entry name" value="HotDog_dom_sf"/>
</dbReference>
<gene>
    <name evidence="4" type="ordered locus">Slip_0471</name>
</gene>
<dbReference type="NCBIfam" id="TIGR00369">
    <property type="entry name" value="unchar_dom_1"/>
    <property type="match status" value="1"/>
</dbReference>
<proteinExistence type="inferred from homology"/>
<dbReference type="InterPro" id="IPR039298">
    <property type="entry name" value="ACOT13"/>
</dbReference>
<reference evidence="4 5" key="2">
    <citation type="journal article" date="2010" name="Stand. Genomic Sci.">
        <title>Complete genome sequence of Syntrophothermus lipocalidus type strain (TGB-C1).</title>
        <authorList>
            <person name="Djao O.D."/>
            <person name="Zhang X."/>
            <person name="Lucas S."/>
            <person name="Lapidus A."/>
            <person name="Del Rio T.G."/>
            <person name="Nolan M."/>
            <person name="Tice H."/>
            <person name="Cheng J.F."/>
            <person name="Han C."/>
            <person name="Tapia R."/>
            <person name="Goodwin L."/>
            <person name="Pitluck S."/>
            <person name="Liolios K."/>
            <person name="Ivanova N."/>
            <person name="Mavromatis K."/>
            <person name="Mikhailova N."/>
            <person name="Ovchinnikova G."/>
            <person name="Pati A."/>
            <person name="Brambilla E."/>
            <person name="Chen A."/>
            <person name="Palaniappan K."/>
            <person name="Land M."/>
            <person name="Hauser L."/>
            <person name="Chang Y.J."/>
            <person name="Jeffries C.D."/>
            <person name="Rohde M."/>
            <person name="Sikorski J."/>
            <person name="Spring S."/>
            <person name="Goker M."/>
            <person name="Detter J.C."/>
            <person name="Woyke T."/>
            <person name="Bristow J."/>
            <person name="Eisen J.A."/>
            <person name="Markowitz V."/>
            <person name="Hugenholtz P."/>
            <person name="Kyrpides N.C."/>
            <person name="Klenk H.P."/>
        </authorList>
    </citation>
    <scope>NUCLEOTIDE SEQUENCE [LARGE SCALE GENOMIC DNA]</scope>
    <source>
        <strain evidence="5">DSM 12680 / TGB-C1</strain>
    </source>
</reference>
<evidence type="ECO:0000313" key="5">
    <source>
        <dbReference type="Proteomes" id="UP000000378"/>
    </source>
</evidence>
<dbReference type="AlphaFoldDB" id="D7CKM0"/>
<dbReference type="eggNOG" id="COG2050">
    <property type="taxonomic scope" value="Bacteria"/>
</dbReference>
<organism evidence="4 5">
    <name type="scientific">Syntrophothermus lipocalidus (strain DSM 12680 / TGB-C1)</name>
    <dbReference type="NCBI Taxonomy" id="643648"/>
    <lineage>
        <taxon>Bacteria</taxon>
        <taxon>Bacillati</taxon>
        <taxon>Bacillota</taxon>
        <taxon>Clostridia</taxon>
        <taxon>Eubacteriales</taxon>
        <taxon>Syntrophomonadaceae</taxon>
        <taxon>Syntrophothermus</taxon>
    </lineage>
</organism>
<dbReference type="InterPro" id="IPR003736">
    <property type="entry name" value="PAAI_dom"/>
</dbReference>
<sequence>MQYEETENRGLEERLFSLVMDRCNRVRGLNTFGLKMTYLGNGTAGLKMVVGTEFSNAHGRTHGGLVAAALDTAIGVAVWTLGYDVVTLEMNLNYIAPVEVGDVVTCDGWVIHKGKTVVVGEGEMRDGNGKLMAKSRMTFYRVGELAGEDY</sequence>
<dbReference type="STRING" id="643648.Slip_0471"/>
<name>D7CKM0_SYNLT</name>
<dbReference type="PANTHER" id="PTHR21660">
    <property type="entry name" value="THIOESTERASE SUPERFAMILY MEMBER-RELATED"/>
    <property type="match status" value="1"/>
</dbReference>
<dbReference type="PANTHER" id="PTHR21660:SF1">
    <property type="entry name" value="ACYL-COENZYME A THIOESTERASE 13"/>
    <property type="match status" value="1"/>
</dbReference>
<evidence type="ECO:0000259" key="3">
    <source>
        <dbReference type="Pfam" id="PF03061"/>
    </source>
</evidence>
<dbReference type="OrthoDB" id="9792301at2"/>
<feature type="domain" description="Thioesterase" evidence="3">
    <location>
        <begin position="58"/>
        <end position="132"/>
    </location>
</feature>
<keyword evidence="2" id="KW-0378">Hydrolase</keyword>
<evidence type="ECO:0000313" key="4">
    <source>
        <dbReference type="EMBL" id="ADI01255.1"/>
    </source>
</evidence>
<evidence type="ECO:0000256" key="2">
    <source>
        <dbReference type="ARBA" id="ARBA00022801"/>
    </source>
</evidence>
<dbReference type="Proteomes" id="UP000000378">
    <property type="component" value="Chromosome"/>
</dbReference>
<dbReference type="EMBL" id="CP002048">
    <property type="protein sequence ID" value="ADI01255.1"/>
    <property type="molecule type" value="Genomic_DNA"/>
</dbReference>
<dbReference type="Pfam" id="PF03061">
    <property type="entry name" value="4HBT"/>
    <property type="match status" value="1"/>
</dbReference>
<dbReference type="GO" id="GO:0047617">
    <property type="term" value="F:fatty acyl-CoA hydrolase activity"/>
    <property type="evidence" value="ECO:0007669"/>
    <property type="project" value="InterPro"/>
</dbReference>
<dbReference type="InterPro" id="IPR006683">
    <property type="entry name" value="Thioestr_dom"/>
</dbReference>
<comment type="similarity">
    <text evidence="1">Belongs to the thioesterase PaaI family.</text>
</comment>
<dbReference type="Gene3D" id="3.10.129.10">
    <property type="entry name" value="Hotdog Thioesterase"/>
    <property type="match status" value="1"/>
</dbReference>
<protein>
    <submittedName>
        <fullName evidence="4">Thioesterase superfamily protein</fullName>
    </submittedName>
</protein>
<dbReference type="RefSeq" id="WP_013174657.1">
    <property type="nucleotide sequence ID" value="NC_014220.1"/>
</dbReference>
<dbReference type="HOGENOM" id="CLU_089876_3_3_9"/>
<reference evidence="5" key="1">
    <citation type="journal article" date="2010" name="Stand. Genomic Sci.">
        <title>Complete genome sequence of Syntrophothermus lipocalidus type strain (TGB-C1T).</title>
        <authorList>
            <consortium name="US DOE Joint Genome Institute (JGI-PGF)"/>
            <person name="Djao O."/>
            <person name="Zhang X."/>
            <person name="Lucas S."/>
            <person name="Lapidus A."/>
            <person name="Glavina Del Rio T."/>
            <person name="Nolan M."/>
            <person name="Tice H."/>
            <person name="Cheng J."/>
            <person name="Han C."/>
            <person name="Tapia R."/>
            <person name="Goodwin L."/>
            <person name="Pitluck S."/>
            <person name="Liolios K."/>
            <person name="Ivanova N."/>
            <person name="Mavromatis K."/>
            <person name="Mikhailova N."/>
            <person name="Ovchinnikova G."/>
            <person name="Pati A."/>
            <person name="Brambilla E."/>
            <person name="Chen A."/>
            <person name="Palaniappan K."/>
            <person name="Land M."/>
            <person name="Hauser L."/>
            <person name="Chang Y."/>
            <person name="Jeffries C."/>
            <person name="Rohde M."/>
            <person name="Sikorski J."/>
            <person name="Spring S."/>
            <person name="Goker M."/>
            <person name="Detter J."/>
            <person name="Woyke T."/>
            <person name="Bristow J."/>
            <person name="Eisen J."/>
            <person name="Markowitz V."/>
            <person name="Hugenholtz P."/>
            <person name="Kyrpides N."/>
            <person name="Klenk H."/>
        </authorList>
    </citation>
    <scope>NUCLEOTIDE SEQUENCE [LARGE SCALE GENOMIC DNA]</scope>
    <source>
        <strain evidence="5">DSM 12680 / TGB-C1</strain>
    </source>
</reference>
<dbReference type="CDD" id="cd03443">
    <property type="entry name" value="PaaI_thioesterase"/>
    <property type="match status" value="1"/>
</dbReference>